<gene>
    <name evidence="2" type="ORF">GLOINDRAFT_32713</name>
</gene>
<feature type="region of interest" description="Disordered" evidence="1">
    <location>
        <begin position="88"/>
        <end position="126"/>
    </location>
</feature>
<dbReference type="EMBL" id="KI290169">
    <property type="protein sequence ID" value="ESA07567.1"/>
    <property type="molecule type" value="Genomic_DNA"/>
</dbReference>
<evidence type="ECO:0000256" key="1">
    <source>
        <dbReference type="SAM" id="MobiDB-lite"/>
    </source>
</evidence>
<dbReference type="HOGENOM" id="CLU_850315_0_0_1"/>
<dbReference type="VEuPathDB" id="FungiDB:RhiirFUN_026105"/>
<organism evidence="2">
    <name type="scientific">Rhizophagus irregularis (strain DAOM 181602 / DAOM 197198 / MUCL 43194)</name>
    <name type="common">Arbuscular mycorrhizal fungus</name>
    <name type="synonym">Glomus intraradices</name>
    <dbReference type="NCBI Taxonomy" id="747089"/>
    <lineage>
        <taxon>Eukaryota</taxon>
        <taxon>Fungi</taxon>
        <taxon>Fungi incertae sedis</taxon>
        <taxon>Mucoromycota</taxon>
        <taxon>Glomeromycotina</taxon>
        <taxon>Glomeromycetes</taxon>
        <taxon>Glomerales</taxon>
        <taxon>Glomeraceae</taxon>
        <taxon>Rhizophagus</taxon>
    </lineage>
</organism>
<protein>
    <submittedName>
        <fullName evidence="2">Uncharacterized protein</fullName>
    </submittedName>
</protein>
<reference evidence="2" key="1">
    <citation type="submission" date="2013-07" db="EMBL/GenBank/DDBJ databases">
        <title>The genome of an arbuscular mycorrhizal fungus provides insights into the evolution of the oldest plant symbiosis.</title>
        <authorList>
            <consortium name="DOE Joint Genome Institute"/>
            <person name="Tisserant E."/>
            <person name="Malbreil M."/>
            <person name="Kuo A."/>
            <person name="Kohler A."/>
            <person name="Symeonidi A."/>
            <person name="Balestrini R."/>
            <person name="Charron P."/>
            <person name="Duensing N."/>
            <person name="Frei-dit-Frey N."/>
            <person name="Gianinazzi-Pearson V."/>
            <person name="Gilbert B."/>
            <person name="Handa Y."/>
            <person name="Hijri M."/>
            <person name="Kaul R."/>
            <person name="Kawaguchi M."/>
            <person name="Krajinski F."/>
            <person name="Lammers P."/>
            <person name="Lapierre D."/>
            <person name="Masclaux F.G."/>
            <person name="Murat C."/>
            <person name="Morin E."/>
            <person name="Ndikumana S."/>
            <person name="Pagni M."/>
            <person name="Petitpierre D."/>
            <person name="Requena N."/>
            <person name="Rosikiewicz P."/>
            <person name="Riley R."/>
            <person name="Saito K."/>
            <person name="San Clemente H."/>
            <person name="Shapiro H."/>
            <person name="van Tuinen D."/>
            <person name="Becard G."/>
            <person name="Bonfante P."/>
            <person name="Paszkowski U."/>
            <person name="Shachar-Hill Y."/>
            <person name="Young J.P."/>
            <person name="Sanders I.R."/>
            <person name="Henrissat B."/>
            <person name="Rensing S.A."/>
            <person name="Grigoriev I.V."/>
            <person name="Corradi N."/>
            <person name="Roux C."/>
            <person name="Martin F."/>
        </authorList>
    </citation>
    <scope>NUCLEOTIDE SEQUENCE</scope>
    <source>
        <strain evidence="2">DAOM 197198</strain>
    </source>
</reference>
<name>U9TJH6_RHIID</name>
<feature type="compositionally biased region" description="Basic and acidic residues" evidence="1">
    <location>
        <begin position="318"/>
        <end position="327"/>
    </location>
</feature>
<dbReference type="AlphaFoldDB" id="U9TJH6"/>
<dbReference type="VEuPathDB" id="FungiDB:RhiirFUN_026106"/>
<sequence length="327" mass="37945">MFKNTSSTQEEVTNKFIEEFYKESLGIEDKYLPRGIFSPEGRRKDSESRGSEEKLNKMATELSEKERIILLHKVKNLENRIRELEVDKKEQGASLSHKKVKDNPGQTKKNSSSRRRKSRKNLDTQHYSNGKITELSDCYNCDEMDVLDEEIFECIRDVGYVEKITEWSSIFLRMFYSDLTPLELSKKFGWQAVKKIVTGNDITDGEIIRENIKKYGGFFGKVIRVIKIKYILLYFNNENEIMNTFYKSGMEDEIGQGLQLKDSLTDLKILNDKIDDLFLVTELRKLMAMNQQVVLKETKDGDNINENKKHVAQIQGSRGDDDSKGSE</sequence>
<evidence type="ECO:0000313" key="2">
    <source>
        <dbReference type="EMBL" id="ESA07567.1"/>
    </source>
</evidence>
<proteinExistence type="predicted"/>
<feature type="compositionally biased region" description="Basic and acidic residues" evidence="1">
    <location>
        <begin position="40"/>
        <end position="58"/>
    </location>
</feature>
<feature type="region of interest" description="Disordered" evidence="1">
    <location>
        <begin position="305"/>
        <end position="327"/>
    </location>
</feature>
<accession>U9TJH6</accession>
<feature type="region of interest" description="Disordered" evidence="1">
    <location>
        <begin position="34"/>
        <end position="58"/>
    </location>
</feature>